<dbReference type="EMBL" id="WJXW01000016">
    <property type="protein sequence ID" value="KAF9729617.1"/>
    <property type="molecule type" value="Genomic_DNA"/>
</dbReference>
<feature type="chain" id="PRO_5040405690" evidence="1">
    <location>
        <begin position="20"/>
        <end position="278"/>
    </location>
</feature>
<keyword evidence="1" id="KW-0732">Signal</keyword>
<feature type="signal peptide" evidence="1">
    <location>
        <begin position="1"/>
        <end position="19"/>
    </location>
</feature>
<gene>
    <name evidence="2" type="ORF">PMIN01_12481</name>
</gene>
<protein>
    <submittedName>
        <fullName evidence="2">Uncharacterized protein</fullName>
    </submittedName>
</protein>
<evidence type="ECO:0000313" key="3">
    <source>
        <dbReference type="Proteomes" id="UP000756921"/>
    </source>
</evidence>
<dbReference type="AlphaFoldDB" id="A0A9P6G5T1"/>
<sequence length="278" mass="28195">MQYFFLTVAAAAFYVAAQATESLVPVGHNCHPNGTACAEGANCYAVNSMQQTVCGNFQSSCTKDEQCAFNTCNLQQGLCNGFLSSSASSSATAPPATSSTACPAPGSTDNQGRYSCNPAHQYPLEQQCIVIDGCYYISPTVSSTAGSASTSLPTTPAGTLPLGAQCDPLATPSPCAGGAQCWASNSMLIAACGNFNAACKQDSECAFNTCNNGLCNGFKSTVISNGTSTAQTTGGYAATSTPTGTYAPPAFTGAATIPRTVEKGGLMAVFIAAVAWIM</sequence>
<dbReference type="OrthoDB" id="5413589at2759"/>
<evidence type="ECO:0000256" key="1">
    <source>
        <dbReference type="SAM" id="SignalP"/>
    </source>
</evidence>
<comment type="caution">
    <text evidence="2">The sequence shown here is derived from an EMBL/GenBank/DDBJ whole genome shotgun (WGS) entry which is preliminary data.</text>
</comment>
<keyword evidence="3" id="KW-1185">Reference proteome</keyword>
<proteinExistence type="predicted"/>
<organism evidence="2 3">
    <name type="scientific">Paraphaeosphaeria minitans</name>
    <dbReference type="NCBI Taxonomy" id="565426"/>
    <lineage>
        <taxon>Eukaryota</taxon>
        <taxon>Fungi</taxon>
        <taxon>Dikarya</taxon>
        <taxon>Ascomycota</taxon>
        <taxon>Pezizomycotina</taxon>
        <taxon>Dothideomycetes</taxon>
        <taxon>Pleosporomycetidae</taxon>
        <taxon>Pleosporales</taxon>
        <taxon>Massarineae</taxon>
        <taxon>Didymosphaeriaceae</taxon>
        <taxon>Paraphaeosphaeria</taxon>
    </lineage>
</organism>
<name>A0A9P6G5T1_9PLEO</name>
<reference evidence="2" key="1">
    <citation type="journal article" date="2020" name="Mol. Plant Microbe Interact.">
        <title>Genome Sequence of the Biocontrol Agent Coniothyrium minitans strain Conio (IMI 134523).</title>
        <authorList>
            <person name="Patel D."/>
            <person name="Shittu T.A."/>
            <person name="Baroncelli R."/>
            <person name="Muthumeenakshi S."/>
            <person name="Osborne T.H."/>
            <person name="Janganan T.K."/>
            <person name="Sreenivasaprasad S."/>
        </authorList>
    </citation>
    <scope>NUCLEOTIDE SEQUENCE</scope>
    <source>
        <strain evidence="2">Conio</strain>
    </source>
</reference>
<evidence type="ECO:0000313" key="2">
    <source>
        <dbReference type="EMBL" id="KAF9729617.1"/>
    </source>
</evidence>
<dbReference type="Proteomes" id="UP000756921">
    <property type="component" value="Unassembled WGS sequence"/>
</dbReference>
<accession>A0A9P6G5T1</accession>